<evidence type="ECO:0000259" key="7">
    <source>
        <dbReference type="Pfam" id="PF07730"/>
    </source>
</evidence>
<dbReference type="GO" id="GO:0016020">
    <property type="term" value="C:membrane"/>
    <property type="evidence" value="ECO:0007669"/>
    <property type="project" value="InterPro"/>
</dbReference>
<keyword evidence="5" id="KW-1133">Transmembrane helix</keyword>
<dbReference type="Proteomes" id="UP000323454">
    <property type="component" value="Unassembled WGS sequence"/>
</dbReference>
<dbReference type="GO" id="GO:0046983">
    <property type="term" value="F:protein dimerization activity"/>
    <property type="evidence" value="ECO:0007669"/>
    <property type="project" value="InterPro"/>
</dbReference>
<feature type="domain" description="Histidine kinase/HSP90-like ATPase" evidence="6">
    <location>
        <begin position="288"/>
        <end position="373"/>
    </location>
</feature>
<dbReference type="Gene3D" id="1.20.5.1930">
    <property type="match status" value="1"/>
</dbReference>
<proteinExistence type="predicted"/>
<dbReference type="InterPro" id="IPR036890">
    <property type="entry name" value="HATPase_C_sf"/>
</dbReference>
<dbReference type="GO" id="GO:0000155">
    <property type="term" value="F:phosphorelay sensor kinase activity"/>
    <property type="evidence" value="ECO:0007669"/>
    <property type="project" value="InterPro"/>
</dbReference>
<feature type="transmembrane region" description="Helical" evidence="5">
    <location>
        <begin position="120"/>
        <end position="138"/>
    </location>
</feature>
<keyword evidence="1" id="KW-0808">Transferase</keyword>
<name>A0A5B2XSZ7_9PSEU</name>
<feature type="domain" description="Signal transduction histidine kinase subgroup 3 dimerisation and phosphoacceptor" evidence="7">
    <location>
        <begin position="185"/>
        <end position="253"/>
    </location>
</feature>
<evidence type="ECO:0000313" key="9">
    <source>
        <dbReference type="Proteomes" id="UP000323454"/>
    </source>
</evidence>
<dbReference type="AlphaFoldDB" id="A0A5B2XSZ7"/>
<feature type="region of interest" description="Disordered" evidence="4">
    <location>
        <begin position="376"/>
        <end position="404"/>
    </location>
</feature>
<dbReference type="PANTHER" id="PTHR24421">
    <property type="entry name" value="NITRATE/NITRITE SENSOR PROTEIN NARX-RELATED"/>
    <property type="match status" value="1"/>
</dbReference>
<dbReference type="SUPFAM" id="SSF55874">
    <property type="entry name" value="ATPase domain of HSP90 chaperone/DNA topoisomerase II/histidine kinase"/>
    <property type="match status" value="1"/>
</dbReference>
<dbReference type="PANTHER" id="PTHR24421:SF63">
    <property type="entry name" value="SENSOR HISTIDINE KINASE DESK"/>
    <property type="match status" value="1"/>
</dbReference>
<accession>A0A5B2XSZ7</accession>
<evidence type="ECO:0000256" key="5">
    <source>
        <dbReference type="SAM" id="Phobius"/>
    </source>
</evidence>
<protein>
    <submittedName>
        <fullName evidence="8">Sensor histidine kinase</fullName>
    </submittedName>
</protein>
<evidence type="ECO:0000259" key="6">
    <source>
        <dbReference type="Pfam" id="PF02518"/>
    </source>
</evidence>
<dbReference type="InterPro" id="IPR003594">
    <property type="entry name" value="HATPase_dom"/>
</dbReference>
<dbReference type="EMBL" id="VUOB01000003">
    <property type="protein sequence ID" value="KAA2266050.1"/>
    <property type="molecule type" value="Genomic_DNA"/>
</dbReference>
<feature type="transmembrane region" description="Helical" evidence="5">
    <location>
        <begin position="81"/>
        <end position="108"/>
    </location>
</feature>
<keyword evidence="5" id="KW-0472">Membrane</keyword>
<organism evidence="8 9">
    <name type="scientific">Solihabitans fulvus</name>
    <dbReference type="NCBI Taxonomy" id="1892852"/>
    <lineage>
        <taxon>Bacteria</taxon>
        <taxon>Bacillati</taxon>
        <taxon>Actinomycetota</taxon>
        <taxon>Actinomycetes</taxon>
        <taxon>Pseudonocardiales</taxon>
        <taxon>Pseudonocardiaceae</taxon>
        <taxon>Solihabitans</taxon>
    </lineage>
</organism>
<dbReference type="CDD" id="cd16917">
    <property type="entry name" value="HATPase_UhpB-NarQ-NarX-like"/>
    <property type="match status" value="1"/>
</dbReference>
<reference evidence="8 9" key="1">
    <citation type="submission" date="2019-09" db="EMBL/GenBank/DDBJ databases">
        <title>Goodfellowia gen. nov., a new genus of the Pseudonocardineae related to Actinoalloteichus, containing Goodfellowia coeruleoviolacea gen. nov., comb. nov. gen. nov., comb. nov.</title>
        <authorList>
            <person name="Labeda D."/>
        </authorList>
    </citation>
    <scope>NUCLEOTIDE SEQUENCE [LARGE SCALE GENOMIC DNA]</scope>
    <source>
        <strain evidence="8 9">AN110305</strain>
    </source>
</reference>
<dbReference type="Pfam" id="PF07730">
    <property type="entry name" value="HisKA_3"/>
    <property type="match status" value="1"/>
</dbReference>
<reference evidence="8 9" key="2">
    <citation type="submission" date="2019-09" db="EMBL/GenBank/DDBJ databases">
        <authorList>
            <person name="Jin C."/>
        </authorList>
    </citation>
    <scope>NUCLEOTIDE SEQUENCE [LARGE SCALE GENOMIC DNA]</scope>
    <source>
        <strain evidence="8 9">AN110305</strain>
    </source>
</reference>
<evidence type="ECO:0000256" key="4">
    <source>
        <dbReference type="SAM" id="MobiDB-lite"/>
    </source>
</evidence>
<dbReference type="InterPro" id="IPR011712">
    <property type="entry name" value="Sig_transdc_His_kin_sub3_dim/P"/>
</dbReference>
<evidence type="ECO:0000256" key="2">
    <source>
        <dbReference type="ARBA" id="ARBA00022777"/>
    </source>
</evidence>
<feature type="transmembrane region" description="Helical" evidence="5">
    <location>
        <begin position="51"/>
        <end position="69"/>
    </location>
</feature>
<dbReference type="Gene3D" id="3.30.565.10">
    <property type="entry name" value="Histidine kinase-like ATPase, C-terminal domain"/>
    <property type="match status" value="1"/>
</dbReference>
<keyword evidence="5" id="KW-0812">Transmembrane</keyword>
<dbReference type="InterPro" id="IPR050482">
    <property type="entry name" value="Sensor_HK_TwoCompSys"/>
</dbReference>
<gene>
    <name evidence="8" type="ORF">F0L68_02720</name>
</gene>
<evidence type="ECO:0000256" key="3">
    <source>
        <dbReference type="ARBA" id="ARBA00023012"/>
    </source>
</evidence>
<dbReference type="Pfam" id="PF02518">
    <property type="entry name" value="HATPase_c"/>
    <property type="match status" value="1"/>
</dbReference>
<evidence type="ECO:0000313" key="8">
    <source>
        <dbReference type="EMBL" id="KAA2266050.1"/>
    </source>
</evidence>
<feature type="transmembrane region" description="Helical" evidence="5">
    <location>
        <begin position="20"/>
        <end position="39"/>
    </location>
</feature>
<evidence type="ECO:0000256" key="1">
    <source>
        <dbReference type="ARBA" id="ARBA00022679"/>
    </source>
</evidence>
<sequence length="404" mass="43496">MEMSKESQGPFGPKVGKGWPVMGLFFVLAWMPAIGWGVVHSDLPTWRMWTLLALLTLYAVGYLVLPFLLWGRPVRNRLFAIFAHLGVGIALVIGLGLDSMPLLIYALAMASFALPTRPMLMINGGTLAGFAVIILVTSPVHGPWSSWVTLISITGCLSAMGRMLHVNRRLQEAQAEIAALAVSGERARLARDLHDILGHSLTTITLKAGLARRVLETSDDRDRAMGEIREVEELSRQALGDVRATVSGYREVSLSGELVGARAALRAAEVAADLPHAVDNVRPELQQAFGYVLREGVTNVLRHSQATRCEVRLGENWLEVRDNGRSSCAKVTSSRDSGGGNGLSGLADRVAEVGGTIEAGPLPEGGFSLRVRVGEIATGDQPEDRTDSVVQRRTSQVRPSVGLA</sequence>
<dbReference type="OrthoDB" id="5241784at2"/>
<keyword evidence="2 8" id="KW-0418">Kinase</keyword>
<keyword evidence="9" id="KW-1185">Reference proteome</keyword>
<comment type="caution">
    <text evidence="8">The sequence shown here is derived from an EMBL/GenBank/DDBJ whole genome shotgun (WGS) entry which is preliminary data.</text>
</comment>
<keyword evidence="3" id="KW-0902">Two-component regulatory system</keyword>
<feature type="compositionally biased region" description="Polar residues" evidence="4">
    <location>
        <begin position="388"/>
        <end position="398"/>
    </location>
</feature>
<feature type="transmembrane region" description="Helical" evidence="5">
    <location>
        <begin position="144"/>
        <end position="164"/>
    </location>
</feature>